<dbReference type="InterPro" id="IPR036264">
    <property type="entry name" value="Bact_exopeptidase_dim_dom"/>
</dbReference>
<accession>A0ABR7NEU2</accession>
<comment type="caution">
    <text evidence="2">The sequence shown here is derived from an EMBL/GenBank/DDBJ whole genome shotgun (WGS) entry which is preliminary data.</text>
</comment>
<proteinExistence type="predicted"/>
<dbReference type="PIRSF" id="PIRSF005962">
    <property type="entry name" value="Pept_M20D_amidohydro"/>
    <property type="match status" value="1"/>
</dbReference>
<dbReference type="InterPro" id="IPR002933">
    <property type="entry name" value="Peptidase_M20"/>
</dbReference>
<dbReference type="PANTHER" id="PTHR11014">
    <property type="entry name" value="PEPTIDASE M20 FAMILY MEMBER"/>
    <property type="match status" value="1"/>
</dbReference>
<sequence>MQLQSVIQQHLSQIVADRRYLHQHPELSHQEVNTAAYIAAQLREMGLSPRTGVGGNGVVAVIEGKAPGKCVALRADFDALPIAEATGLPFSSENEGVCHACGHDMHTAGLLGAARVLCDLRSEFSGCVKLVFQPAEEDVLDSGAVKMIADGVLENPKVDAMFGQHIWPYYPVGKVAIRDGAMMASSDRFHITIRGKASHGSAPESGIDAIAAAAQVISALQTIVSRRVSPLDSAVVTIGTIHGGARYNVIADTVKLEGTCRNLNPEVRNKMEERIRAIVEGVCGGMGASGELEYFRGYSPTVNSHELFPFALETIREVVGEENAVIPESSALGGEDFSFYCERVPSIFFWTGILSPGAEVYPLHNGGLNPDEKALPIAIEVMTRCALKFLAGEK</sequence>
<evidence type="ECO:0000259" key="1">
    <source>
        <dbReference type="Pfam" id="PF07687"/>
    </source>
</evidence>
<dbReference type="Pfam" id="PF01546">
    <property type="entry name" value="Peptidase_M20"/>
    <property type="match status" value="1"/>
</dbReference>
<protein>
    <submittedName>
        <fullName evidence="2">Amidohydrolase</fullName>
    </submittedName>
</protein>
<organism evidence="2 3">
    <name type="scientific">Yanshouia hominis</name>
    <dbReference type="NCBI Taxonomy" id="2763673"/>
    <lineage>
        <taxon>Bacteria</taxon>
        <taxon>Bacillati</taxon>
        <taxon>Bacillota</taxon>
        <taxon>Clostridia</taxon>
        <taxon>Eubacteriales</taxon>
        <taxon>Oscillospiraceae</taxon>
        <taxon>Yanshouia</taxon>
    </lineage>
</organism>
<dbReference type="NCBIfam" id="TIGR01891">
    <property type="entry name" value="amidohydrolases"/>
    <property type="match status" value="1"/>
</dbReference>
<dbReference type="InterPro" id="IPR011650">
    <property type="entry name" value="Peptidase_M20_dimer"/>
</dbReference>
<dbReference type="InterPro" id="IPR017439">
    <property type="entry name" value="Amidohydrolase"/>
</dbReference>
<dbReference type="Pfam" id="PF07687">
    <property type="entry name" value="M20_dimer"/>
    <property type="match status" value="1"/>
</dbReference>
<reference evidence="2 3" key="1">
    <citation type="submission" date="2020-08" db="EMBL/GenBank/DDBJ databases">
        <title>Genome public.</title>
        <authorList>
            <person name="Liu C."/>
            <person name="Sun Q."/>
        </authorList>
    </citation>
    <scope>NUCLEOTIDE SEQUENCE [LARGE SCALE GENOMIC DNA]</scope>
    <source>
        <strain evidence="2 3">BX1</strain>
    </source>
</reference>
<evidence type="ECO:0000313" key="3">
    <source>
        <dbReference type="Proteomes" id="UP000658131"/>
    </source>
</evidence>
<dbReference type="RefSeq" id="WP_262398613.1">
    <property type="nucleotide sequence ID" value="NZ_JACRTB010000001.1"/>
</dbReference>
<dbReference type="Gene3D" id="3.40.630.10">
    <property type="entry name" value="Zn peptidases"/>
    <property type="match status" value="1"/>
</dbReference>
<dbReference type="PANTHER" id="PTHR11014:SF63">
    <property type="entry name" value="METALLOPEPTIDASE, PUTATIVE (AFU_ORTHOLOGUE AFUA_6G09600)-RELATED"/>
    <property type="match status" value="1"/>
</dbReference>
<dbReference type="Proteomes" id="UP000658131">
    <property type="component" value="Unassembled WGS sequence"/>
</dbReference>
<dbReference type="CDD" id="cd03886">
    <property type="entry name" value="M20_Acy1"/>
    <property type="match status" value="1"/>
</dbReference>
<dbReference type="EMBL" id="JACRTB010000001">
    <property type="protein sequence ID" value="MBC8574922.1"/>
    <property type="molecule type" value="Genomic_DNA"/>
</dbReference>
<evidence type="ECO:0000313" key="2">
    <source>
        <dbReference type="EMBL" id="MBC8574922.1"/>
    </source>
</evidence>
<name>A0ABR7NEU2_9FIRM</name>
<keyword evidence="3" id="KW-1185">Reference proteome</keyword>
<feature type="domain" description="Peptidase M20 dimerisation" evidence="1">
    <location>
        <begin position="188"/>
        <end position="280"/>
    </location>
</feature>
<dbReference type="SUPFAM" id="SSF55031">
    <property type="entry name" value="Bacterial exopeptidase dimerisation domain"/>
    <property type="match status" value="1"/>
</dbReference>
<dbReference type="Gene3D" id="3.30.70.360">
    <property type="match status" value="1"/>
</dbReference>
<gene>
    <name evidence="2" type="ORF">H8717_00650</name>
</gene>
<dbReference type="SUPFAM" id="SSF53187">
    <property type="entry name" value="Zn-dependent exopeptidases"/>
    <property type="match status" value="1"/>
</dbReference>